<evidence type="ECO:0000313" key="3">
    <source>
        <dbReference type="Proteomes" id="UP001224428"/>
    </source>
</evidence>
<dbReference type="Proteomes" id="UP001224428">
    <property type="component" value="Unassembled WGS sequence"/>
</dbReference>
<evidence type="ECO:0000313" key="2">
    <source>
        <dbReference type="EMBL" id="MDJ1645913.1"/>
    </source>
</evidence>
<feature type="transmembrane region" description="Helical" evidence="1">
    <location>
        <begin position="219"/>
        <end position="240"/>
    </location>
</feature>
<keyword evidence="1" id="KW-0812">Transmembrane</keyword>
<dbReference type="EMBL" id="JASDDP010000020">
    <property type="protein sequence ID" value="MDJ1645913.1"/>
    <property type="molecule type" value="Genomic_DNA"/>
</dbReference>
<name>A0AAJ1UZN8_9MOLU</name>
<sequence>MKVKNMIKWISSTVGITSSFLISASVSNSHIYEIQYVNTDNIDVNNLTRKYNSNVETKLIKAKAKNGFIFSGWKLKDETIIDTIAVGTQENIILSPVLINEYPNYFSIKNLFIDSSSKINFDIRVIKIKQLIAKEELAFGNEKYQLQKLIVEAINNFDNKLMQDIMFDTQFASGSHVSNKVNTIRDRTSVSISNSETTSVWGLLWKEVKSWWNNWLGTAFYGLIGVGATIGIGYLAYTAYWKNKRNFKLKNGDGLKITLELYPEKENNKNNGHWYGRFYNVDSSIETKCECQRRFKKCNNGNNNAPFSISCILTNGPTKPSLFLYNLDDKNNEQFYMKYRFPIKDYYPGSNKISIFGYKNGSSAKEKLGDLIIIREIVTDNYINECCVVTTTQPQCKHNSECCNKENDKKQCCIAVEAKKTSN</sequence>
<keyword evidence="1" id="KW-1133">Transmembrane helix</keyword>
<reference evidence="2" key="1">
    <citation type="submission" date="2023-05" db="EMBL/GenBank/DDBJ databases">
        <title>Mycoplasma phocimorsus sp. nov., isolated from Scandinavian patients with seal finger or septic arthritis after contact with seals.</title>
        <authorList>
            <person name="Skafte-Holm A."/>
            <person name="Pedersen T.R."/>
            <person name="Froelund M."/>
            <person name="Stegger M."/>
            <person name="Qvortrup K."/>
            <person name="Michaels D.L."/>
            <person name="Brown D.R."/>
            <person name="Jensen J.S."/>
        </authorList>
    </citation>
    <scope>NUCLEOTIDE SEQUENCE</scope>
    <source>
        <strain evidence="2">M5725</strain>
    </source>
</reference>
<accession>A0AAJ1UZN8</accession>
<protein>
    <submittedName>
        <fullName evidence="2">Uncharacterized protein</fullName>
    </submittedName>
</protein>
<dbReference type="AlphaFoldDB" id="A0AAJ1UZN8"/>
<gene>
    <name evidence="2" type="ORF">QLQ80_02345</name>
</gene>
<dbReference type="RefSeq" id="WP_283827320.1">
    <property type="nucleotide sequence ID" value="NZ_JASDDP010000020.1"/>
</dbReference>
<keyword evidence="1" id="KW-0472">Membrane</keyword>
<comment type="caution">
    <text evidence="2">The sequence shown here is derived from an EMBL/GenBank/DDBJ whole genome shotgun (WGS) entry which is preliminary data.</text>
</comment>
<organism evidence="2 3">
    <name type="scientific">Mycoplasma phocimorsus</name>
    <dbReference type="NCBI Taxonomy" id="3045839"/>
    <lineage>
        <taxon>Bacteria</taxon>
        <taxon>Bacillati</taxon>
        <taxon>Mycoplasmatota</taxon>
        <taxon>Mollicutes</taxon>
        <taxon>Mycoplasmataceae</taxon>
        <taxon>Mycoplasma</taxon>
    </lineage>
</organism>
<proteinExistence type="predicted"/>
<evidence type="ECO:0000256" key="1">
    <source>
        <dbReference type="SAM" id="Phobius"/>
    </source>
</evidence>
<keyword evidence="3" id="KW-1185">Reference proteome</keyword>